<dbReference type="PANTHER" id="PTHR43133">
    <property type="entry name" value="RNA POLYMERASE ECF-TYPE SIGMA FACTO"/>
    <property type="match status" value="1"/>
</dbReference>
<evidence type="ECO:0000256" key="2">
    <source>
        <dbReference type="ARBA" id="ARBA00023082"/>
    </source>
</evidence>
<gene>
    <name evidence="5" type="ORF">LPTSP3_g22530</name>
</gene>
<dbReference type="EMBL" id="AP025028">
    <property type="protein sequence ID" value="BDA79323.1"/>
    <property type="molecule type" value="Genomic_DNA"/>
</dbReference>
<keyword evidence="1" id="KW-0805">Transcription regulation</keyword>
<keyword evidence="3" id="KW-0804">Transcription</keyword>
<evidence type="ECO:0000256" key="1">
    <source>
        <dbReference type="ARBA" id="ARBA00023015"/>
    </source>
</evidence>
<dbReference type="Pfam" id="PF08281">
    <property type="entry name" value="Sigma70_r4_2"/>
    <property type="match status" value="1"/>
</dbReference>
<evidence type="ECO:0000313" key="5">
    <source>
        <dbReference type="EMBL" id="BDA79323.1"/>
    </source>
</evidence>
<reference evidence="5 6" key="1">
    <citation type="submission" date="2021-08" db="EMBL/GenBank/DDBJ databases">
        <title>Complete genome sequence of Leptospira kobayashii strain E30.</title>
        <authorList>
            <person name="Nakao R."/>
            <person name="Nakamura S."/>
            <person name="Masuzawa T."/>
            <person name="Koizumi N."/>
        </authorList>
    </citation>
    <scope>NUCLEOTIDE SEQUENCE [LARGE SCALE GENOMIC DNA]</scope>
    <source>
        <strain evidence="5 6">E30</strain>
    </source>
</reference>
<dbReference type="Proteomes" id="UP000245263">
    <property type="component" value="Chromosome 1"/>
</dbReference>
<protein>
    <recommendedName>
        <fullName evidence="4">RNA polymerase sigma factor 70 region 4 type 2 domain-containing protein</fullName>
    </recommendedName>
</protein>
<dbReference type="InterPro" id="IPR014284">
    <property type="entry name" value="RNA_pol_sigma-70_dom"/>
</dbReference>
<dbReference type="RefSeq" id="WP_109019266.1">
    <property type="nucleotide sequence ID" value="NZ_AP025028.1"/>
</dbReference>
<name>A0ABM7UKB3_9LEPT</name>
<dbReference type="InterPro" id="IPR013324">
    <property type="entry name" value="RNA_pol_sigma_r3/r4-like"/>
</dbReference>
<evidence type="ECO:0000256" key="3">
    <source>
        <dbReference type="ARBA" id="ARBA00023163"/>
    </source>
</evidence>
<dbReference type="InterPro" id="IPR039425">
    <property type="entry name" value="RNA_pol_sigma-70-like"/>
</dbReference>
<proteinExistence type="predicted"/>
<dbReference type="InterPro" id="IPR013249">
    <property type="entry name" value="RNA_pol_sigma70_r4_t2"/>
</dbReference>
<dbReference type="PANTHER" id="PTHR43133:SF53">
    <property type="entry name" value="ECF RNA POLYMERASE SIGMA-E FACTOR"/>
    <property type="match status" value="1"/>
</dbReference>
<keyword evidence="6" id="KW-1185">Reference proteome</keyword>
<feature type="domain" description="RNA polymerase sigma factor 70 region 4 type 2" evidence="4">
    <location>
        <begin position="129"/>
        <end position="179"/>
    </location>
</feature>
<keyword evidence="2" id="KW-0731">Sigma factor</keyword>
<evidence type="ECO:0000313" key="6">
    <source>
        <dbReference type="Proteomes" id="UP000245263"/>
    </source>
</evidence>
<sequence length="189" mass="21936">MSDEIRQLLDDCILAKETAWKSFIAKFHKLISGTVAHYIPQSEIADTIQLVYLRLTHNNYQLLRKFKGESLPAFIVYLSEISKNVSLSQTRVIRRQDFREGISLDVAIDVLDDRPIPETIYFEMEEKNEFYQHISSLDEPSREILFFRLKGYKFKDIAEILSLPLGTVLARASRAKEKIKKIVKNEING</sequence>
<dbReference type="Gene3D" id="1.10.1740.10">
    <property type="match status" value="1"/>
</dbReference>
<organism evidence="5 6">
    <name type="scientific">Leptospira kobayashii</name>
    <dbReference type="NCBI Taxonomy" id="1917830"/>
    <lineage>
        <taxon>Bacteria</taxon>
        <taxon>Pseudomonadati</taxon>
        <taxon>Spirochaetota</taxon>
        <taxon>Spirochaetia</taxon>
        <taxon>Leptospirales</taxon>
        <taxon>Leptospiraceae</taxon>
        <taxon>Leptospira</taxon>
    </lineage>
</organism>
<dbReference type="SUPFAM" id="SSF88659">
    <property type="entry name" value="Sigma3 and sigma4 domains of RNA polymerase sigma factors"/>
    <property type="match status" value="1"/>
</dbReference>
<dbReference type="Gene3D" id="1.10.10.10">
    <property type="entry name" value="Winged helix-like DNA-binding domain superfamily/Winged helix DNA-binding domain"/>
    <property type="match status" value="1"/>
</dbReference>
<dbReference type="NCBIfam" id="TIGR02937">
    <property type="entry name" value="sigma70-ECF"/>
    <property type="match status" value="1"/>
</dbReference>
<dbReference type="InterPro" id="IPR036388">
    <property type="entry name" value="WH-like_DNA-bd_sf"/>
</dbReference>
<evidence type="ECO:0000259" key="4">
    <source>
        <dbReference type="Pfam" id="PF08281"/>
    </source>
</evidence>
<accession>A0ABM7UKB3</accession>